<protein>
    <submittedName>
        <fullName evidence="2">Uncharacterized protein</fullName>
    </submittedName>
</protein>
<proteinExistence type="predicted"/>
<reference evidence="2 3" key="1">
    <citation type="submission" date="2023-08" db="EMBL/GenBank/DDBJ databases">
        <title>The draft genome sequence of Paracraurococcus sp. LOR1-02.</title>
        <authorList>
            <person name="Kingkaew E."/>
            <person name="Tanasupawat S."/>
        </authorList>
    </citation>
    <scope>NUCLEOTIDE SEQUENCE [LARGE SCALE GENOMIC DNA]</scope>
    <source>
        <strain evidence="2 3">LOR1-02</strain>
    </source>
</reference>
<dbReference type="Proteomes" id="UP001243009">
    <property type="component" value="Unassembled WGS sequence"/>
</dbReference>
<dbReference type="RefSeq" id="WP_305108065.1">
    <property type="nucleotide sequence ID" value="NZ_JAUTWS010000076.1"/>
</dbReference>
<organism evidence="2 3">
    <name type="scientific">Paracraurococcus lichenis</name>
    <dbReference type="NCBI Taxonomy" id="3064888"/>
    <lineage>
        <taxon>Bacteria</taxon>
        <taxon>Pseudomonadati</taxon>
        <taxon>Pseudomonadota</taxon>
        <taxon>Alphaproteobacteria</taxon>
        <taxon>Acetobacterales</taxon>
        <taxon>Roseomonadaceae</taxon>
        <taxon>Paracraurococcus</taxon>
    </lineage>
</organism>
<accession>A0ABT9EBD9</accession>
<comment type="caution">
    <text evidence="2">The sequence shown here is derived from an EMBL/GenBank/DDBJ whole genome shotgun (WGS) entry which is preliminary data.</text>
</comment>
<evidence type="ECO:0000313" key="2">
    <source>
        <dbReference type="EMBL" id="MDO9713205.1"/>
    </source>
</evidence>
<name>A0ABT9EBD9_9PROT</name>
<feature type="region of interest" description="Disordered" evidence="1">
    <location>
        <begin position="82"/>
        <end position="101"/>
    </location>
</feature>
<keyword evidence="3" id="KW-1185">Reference proteome</keyword>
<sequence length="101" mass="11115">MFQDSHSHASEIEPWQWPDRHWQGLIGQVRAGRPLRPLRWPGGARCAVALSFDSDHETNELREGGKSIGRMSWGQFGSRVGGRGSESACFGSHGRTKSAGL</sequence>
<evidence type="ECO:0000256" key="1">
    <source>
        <dbReference type="SAM" id="MobiDB-lite"/>
    </source>
</evidence>
<evidence type="ECO:0000313" key="3">
    <source>
        <dbReference type="Proteomes" id="UP001243009"/>
    </source>
</evidence>
<dbReference type="EMBL" id="JAUTWS010000076">
    <property type="protein sequence ID" value="MDO9713205.1"/>
    <property type="molecule type" value="Genomic_DNA"/>
</dbReference>
<gene>
    <name evidence="2" type="ORF">Q7A36_33055</name>
</gene>